<dbReference type="InterPro" id="IPR025334">
    <property type="entry name" value="DUF4240"/>
</dbReference>
<evidence type="ECO:0000313" key="3">
    <source>
        <dbReference type="Proteomes" id="UP001596067"/>
    </source>
</evidence>
<keyword evidence="3" id="KW-1185">Reference proteome</keyword>
<protein>
    <submittedName>
        <fullName evidence="2">DUF4240 domain-containing protein</fullName>
    </submittedName>
</protein>
<dbReference type="Pfam" id="PF14024">
    <property type="entry name" value="DUF4240"/>
    <property type="match status" value="1"/>
</dbReference>
<dbReference type="EMBL" id="JBHSOD010000021">
    <property type="protein sequence ID" value="MFC5886873.1"/>
    <property type="molecule type" value="Genomic_DNA"/>
</dbReference>
<gene>
    <name evidence="2" type="ORF">ACFP0N_18050</name>
</gene>
<name>A0ABW1EZ40_9ACTN</name>
<dbReference type="RefSeq" id="WP_313767413.1">
    <property type="nucleotide sequence ID" value="NZ_BAAAVH010000027.1"/>
</dbReference>
<proteinExistence type="predicted"/>
<sequence>MDTDAFWDVVEQCRRAADTREERLTWLEEELSRRPLADVVRFQVRLEEAVDDAYTWELWAAADRIQGGWCSDDGFFYFRLWLAGCGRAAFERALGDPDSLAELPEIRSLAGRPRSDWCETEEWPEWEELDYVAESAFARLTGGDGVAADELDEDEVSDAFLDAVEAEESRPVAPEAPPRGVRWAVRDEAEAARRLPALSALFPGDPRFTQDD</sequence>
<evidence type="ECO:0000313" key="2">
    <source>
        <dbReference type="EMBL" id="MFC5886873.1"/>
    </source>
</evidence>
<evidence type="ECO:0000259" key="1">
    <source>
        <dbReference type="Pfam" id="PF14024"/>
    </source>
</evidence>
<feature type="domain" description="DUF4240" evidence="1">
    <location>
        <begin position="1"/>
        <end position="138"/>
    </location>
</feature>
<accession>A0ABW1EZ40</accession>
<reference evidence="3" key="1">
    <citation type="journal article" date="2019" name="Int. J. Syst. Evol. Microbiol.">
        <title>The Global Catalogue of Microorganisms (GCM) 10K type strain sequencing project: providing services to taxonomists for standard genome sequencing and annotation.</title>
        <authorList>
            <consortium name="The Broad Institute Genomics Platform"/>
            <consortium name="The Broad Institute Genome Sequencing Center for Infectious Disease"/>
            <person name="Wu L."/>
            <person name="Ma J."/>
        </authorList>
    </citation>
    <scope>NUCLEOTIDE SEQUENCE [LARGE SCALE GENOMIC DNA]</scope>
    <source>
        <strain evidence="3">CGMCC 4.1469</strain>
    </source>
</reference>
<dbReference type="Proteomes" id="UP001596067">
    <property type="component" value="Unassembled WGS sequence"/>
</dbReference>
<comment type="caution">
    <text evidence="2">The sequence shown here is derived from an EMBL/GenBank/DDBJ whole genome shotgun (WGS) entry which is preliminary data.</text>
</comment>
<organism evidence="2 3">
    <name type="scientific">Kitasatospora aburaviensis</name>
    <dbReference type="NCBI Taxonomy" id="67265"/>
    <lineage>
        <taxon>Bacteria</taxon>
        <taxon>Bacillati</taxon>
        <taxon>Actinomycetota</taxon>
        <taxon>Actinomycetes</taxon>
        <taxon>Kitasatosporales</taxon>
        <taxon>Streptomycetaceae</taxon>
        <taxon>Kitasatospora</taxon>
    </lineage>
</organism>